<dbReference type="EMBL" id="FOWC01000023">
    <property type="protein sequence ID" value="SFQ76281.1"/>
    <property type="molecule type" value="Genomic_DNA"/>
</dbReference>
<sequence>MISANSVHATLNGSCALVKVEGNASIIEVGSAQKIVTTGAGSIVRYASGQPRVLNKGGGGVITQGGSATP</sequence>
<organism evidence="1 2">
    <name type="scientific">Amycolatopsis rubida</name>
    <dbReference type="NCBI Taxonomy" id="112413"/>
    <lineage>
        <taxon>Bacteria</taxon>
        <taxon>Bacillati</taxon>
        <taxon>Actinomycetota</taxon>
        <taxon>Actinomycetes</taxon>
        <taxon>Pseudonocardiales</taxon>
        <taxon>Pseudonocardiaceae</taxon>
        <taxon>Amycolatopsis</taxon>
    </lineage>
</organism>
<name>A0A1I6B5R0_9PSEU</name>
<dbReference type="Pfam" id="PF11259">
    <property type="entry name" value="DUF3060"/>
    <property type="match status" value="1"/>
</dbReference>
<proteinExistence type="predicted"/>
<reference evidence="1 2" key="1">
    <citation type="submission" date="2016-10" db="EMBL/GenBank/DDBJ databases">
        <authorList>
            <person name="de Groot N.N."/>
        </authorList>
    </citation>
    <scope>NUCLEOTIDE SEQUENCE [LARGE SCALE GENOMIC DNA]</scope>
    <source>
        <strain evidence="1 2">DSM 44637</strain>
    </source>
</reference>
<evidence type="ECO:0000313" key="2">
    <source>
        <dbReference type="Proteomes" id="UP000199137"/>
    </source>
</evidence>
<dbReference type="InterPro" id="IPR021417">
    <property type="entry name" value="DUF3060"/>
</dbReference>
<dbReference type="AlphaFoldDB" id="A0A1I6B5R0"/>
<accession>A0A1I6B5R0</accession>
<evidence type="ECO:0008006" key="3">
    <source>
        <dbReference type="Google" id="ProtNLM"/>
    </source>
</evidence>
<evidence type="ECO:0000313" key="1">
    <source>
        <dbReference type="EMBL" id="SFQ76281.1"/>
    </source>
</evidence>
<protein>
    <recommendedName>
        <fullName evidence="3">DUF3060 domain-containing protein</fullName>
    </recommendedName>
</protein>
<gene>
    <name evidence="1" type="ORF">SAMN05421854_12383</name>
</gene>
<dbReference type="Proteomes" id="UP000199137">
    <property type="component" value="Unassembled WGS sequence"/>
</dbReference>